<proteinExistence type="predicted"/>
<keyword evidence="7" id="KW-1278">Translocase</keyword>
<dbReference type="PANTHER" id="PTHR43423:SF12">
    <property type="entry name" value="IRON EXPORT ATP-BINDING PROTEIN FETA-RELATED"/>
    <property type="match status" value="1"/>
</dbReference>
<evidence type="ECO:0000313" key="9">
    <source>
        <dbReference type="EMBL" id="RSU00308.1"/>
    </source>
</evidence>
<keyword evidence="4" id="KW-0592">Phosphate transport</keyword>
<keyword evidence="3" id="KW-0997">Cell inner membrane</keyword>
<dbReference type="GO" id="GO:0006817">
    <property type="term" value="P:phosphate ion transport"/>
    <property type="evidence" value="ECO:0007669"/>
    <property type="project" value="UniProtKB-KW"/>
</dbReference>
<keyword evidence="10" id="KW-1185">Reference proteome</keyword>
<dbReference type="InterPro" id="IPR027417">
    <property type="entry name" value="P-loop_NTPase"/>
</dbReference>
<name>A0A369AVC3_9ENTE</name>
<dbReference type="Proteomes" id="UP000288197">
    <property type="component" value="Unassembled WGS sequence"/>
</dbReference>
<evidence type="ECO:0000256" key="6">
    <source>
        <dbReference type="ARBA" id="ARBA00022840"/>
    </source>
</evidence>
<evidence type="ECO:0000256" key="4">
    <source>
        <dbReference type="ARBA" id="ARBA00022592"/>
    </source>
</evidence>
<keyword evidence="5" id="KW-0547">Nucleotide-binding</keyword>
<evidence type="ECO:0000256" key="7">
    <source>
        <dbReference type="ARBA" id="ARBA00022967"/>
    </source>
</evidence>
<dbReference type="InterPro" id="IPR003593">
    <property type="entry name" value="AAA+_ATPase"/>
</dbReference>
<dbReference type="Gene3D" id="3.40.50.300">
    <property type="entry name" value="P-loop containing nucleotide triphosphate hydrolases"/>
    <property type="match status" value="1"/>
</dbReference>
<comment type="caution">
    <text evidence="9">The sequence shown here is derived from an EMBL/GenBank/DDBJ whole genome shotgun (WGS) entry which is preliminary data.</text>
</comment>
<evidence type="ECO:0000256" key="8">
    <source>
        <dbReference type="ARBA" id="ARBA00023136"/>
    </source>
</evidence>
<keyword evidence="1" id="KW-0813">Transport</keyword>
<evidence type="ECO:0000256" key="1">
    <source>
        <dbReference type="ARBA" id="ARBA00022448"/>
    </source>
</evidence>
<evidence type="ECO:0000313" key="10">
    <source>
        <dbReference type="Proteomes" id="UP000288197"/>
    </source>
</evidence>
<dbReference type="PROSITE" id="PS50893">
    <property type="entry name" value="ABC_TRANSPORTER_2"/>
    <property type="match status" value="1"/>
</dbReference>
<sequence>MTEHILEIKDLTFSVDEKEILSNISFQVKKGELVTISGPSGSGKSTLLKLVANMLPITSGNILFNNQSMTEYQPTVYRQAVSYFFQSPVLFGETVRDNLSFPYEIRQIEFDKEHAISLLKDVQLDQSFLDKKITSLSGGEKQRVAFVRNLLFLPEVLLLDEVTSALDEENSQIIHSIISKLNKENNVTILWITHDKNEYLTSNRRLFIEDGLLKEDTHE</sequence>
<evidence type="ECO:0000256" key="2">
    <source>
        <dbReference type="ARBA" id="ARBA00022475"/>
    </source>
</evidence>
<dbReference type="InterPro" id="IPR017871">
    <property type="entry name" value="ABC_transporter-like_CS"/>
</dbReference>
<dbReference type="GO" id="GO:0016887">
    <property type="term" value="F:ATP hydrolysis activity"/>
    <property type="evidence" value="ECO:0007669"/>
    <property type="project" value="InterPro"/>
</dbReference>
<organism evidence="9 10">
    <name type="scientific">Vagococcus fluvialis</name>
    <dbReference type="NCBI Taxonomy" id="2738"/>
    <lineage>
        <taxon>Bacteria</taxon>
        <taxon>Bacillati</taxon>
        <taxon>Bacillota</taxon>
        <taxon>Bacilli</taxon>
        <taxon>Lactobacillales</taxon>
        <taxon>Enterococcaceae</taxon>
        <taxon>Vagococcus</taxon>
    </lineage>
</organism>
<dbReference type="SMART" id="SM00382">
    <property type="entry name" value="AAA"/>
    <property type="match status" value="1"/>
</dbReference>
<reference evidence="9 10" key="1">
    <citation type="submission" date="2017-05" db="EMBL/GenBank/DDBJ databases">
        <title>Vagococcus spp. assemblies.</title>
        <authorList>
            <person name="Gulvik C.A."/>
        </authorList>
    </citation>
    <scope>NUCLEOTIDE SEQUENCE [LARGE SCALE GENOMIC DNA]</scope>
    <source>
        <strain evidence="9 10">NCFB 2497</strain>
    </source>
</reference>
<keyword evidence="6 9" id="KW-0067">ATP-binding</keyword>
<dbReference type="OrthoDB" id="9785080at2"/>
<dbReference type="GO" id="GO:0005524">
    <property type="term" value="F:ATP binding"/>
    <property type="evidence" value="ECO:0007669"/>
    <property type="project" value="UniProtKB-KW"/>
</dbReference>
<dbReference type="PANTHER" id="PTHR43423">
    <property type="entry name" value="ABC TRANSPORTER I FAMILY MEMBER 17"/>
    <property type="match status" value="1"/>
</dbReference>
<dbReference type="PROSITE" id="PS00211">
    <property type="entry name" value="ABC_TRANSPORTER_1"/>
    <property type="match status" value="1"/>
</dbReference>
<evidence type="ECO:0000256" key="3">
    <source>
        <dbReference type="ARBA" id="ARBA00022519"/>
    </source>
</evidence>
<dbReference type="GeneID" id="63147178"/>
<dbReference type="AlphaFoldDB" id="A0A369AVC3"/>
<gene>
    <name evidence="9" type="ORF">CBF32_10615</name>
</gene>
<dbReference type="Pfam" id="PF00005">
    <property type="entry name" value="ABC_tran"/>
    <property type="match status" value="1"/>
</dbReference>
<keyword evidence="8" id="KW-0472">Membrane</keyword>
<keyword evidence="2" id="KW-1003">Cell membrane</keyword>
<dbReference type="SUPFAM" id="SSF52540">
    <property type="entry name" value="P-loop containing nucleoside triphosphate hydrolases"/>
    <property type="match status" value="1"/>
</dbReference>
<dbReference type="RefSeq" id="WP_114290264.1">
    <property type="nucleotide sequence ID" value="NZ_NGJX01000012.1"/>
</dbReference>
<dbReference type="EMBL" id="NGJX01000012">
    <property type="protein sequence ID" value="RSU00308.1"/>
    <property type="molecule type" value="Genomic_DNA"/>
</dbReference>
<evidence type="ECO:0000256" key="5">
    <source>
        <dbReference type="ARBA" id="ARBA00022741"/>
    </source>
</evidence>
<dbReference type="InterPro" id="IPR003439">
    <property type="entry name" value="ABC_transporter-like_ATP-bd"/>
</dbReference>
<protein>
    <submittedName>
        <fullName evidence="9">Spermidine/putrescine ABC transporter ATP-binding protein</fullName>
    </submittedName>
</protein>
<accession>A0A369AVC3</accession>